<dbReference type="PANTHER" id="PTHR13789:SF309">
    <property type="entry name" value="PUTATIVE (AFU_ORTHOLOGUE AFUA_6G14510)-RELATED"/>
    <property type="match status" value="1"/>
</dbReference>
<sequence>MTRIRTALIVGGGIAGMSAALELHNAGFEVDLIDLDPYWRVYGAGITITGPTLRAFQGLGILDEVVQHAYTGNGIQICNVEGEPIDLVPTPSAGAGNLPGCGGIMRPVLHRILSDRVKRCPIRVRLGVTVETLASGDDRIDVSFSDGTSGSYEIAIGADGLFSRVRNLILPNAPQPEYTGQTCWRLVAPRPPSIERRTFFLGGKVKVGLSPVSKTEMYMFLLQTTPRPPHLPDEALPGKLATLLEGYGGPLEHIRKSLGPRSRIVMRPLEAFFLPKPWHVGRCLLIGDAAHPTTPHLASGAGMAVEDALVLGQEAARHADAASLFEGFMGRRYNRCRLVVENSMEIGRREQRGAPASDQTQLVEESLIALADPI</sequence>
<dbReference type="Gene3D" id="3.50.50.60">
    <property type="entry name" value="FAD/NAD(P)-binding domain"/>
    <property type="match status" value="1"/>
</dbReference>
<comment type="caution">
    <text evidence="4">The sequence shown here is derived from an EMBL/GenBank/DDBJ whole genome shotgun (WGS) entry which is preliminary data.</text>
</comment>
<evidence type="ECO:0000313" key="4">
    <source>
        <dbReference type="EMBL" id="PVY67683.1"/>
    </source>
</evidence>
<keyword evidence="2" id="KW-0503">Monooxygenase</keyword>
<evidence type="ECO:0000259" key="3">
    <source>
        <dbReference type="Pfam" id="PF01494"/>
    </source>
</evidence>
<dbReference type="NCBIfam" id="NF005313">
    <property type="entry name" value="PRK06847.1"/>
    <property type="match status" value="1"/>
</dbReference>
<dbReference type="InterPro" id="IPR050493">
    <property type="entry name" value="FAD-dep_Monooxygenase_BioMet"/>
</dbReference>
<dbReference type="RefSeq" id="WP_116517014.1">
    <property type="nucleotide sequence ID" value="NZ_JACCEX010000001.1"/>
</dbReference>
<dbReference type="PANTHER" id="PTHR13789">
    <property type="entry name" value="MONOOXYGENASE"/>
    <property type="match status" value="1"/>
</dbReference>
<proteinExistence type="predicted"/>
<evidence type="ECO:0000256" key="2">
    <source>
        <dbReference type="ARBA" id="ARBA00023033"/>
    </source>
</evidence>
<accession>A0A2U1CP68</accession>
<dbReference type="InterPro" id="IPR002938">
    <property type="entry name" value="FAD-bd"/>
</dbReference>
<protein>
    <submittedName>
        <fullName evidence="4">2-polyprenyl-6-methoxyphenol hydroxylase-like FAD-dependent oxidoreductase</fullName>
    </submittedName>
</protein>
<gene>
    <name evidence="4" type="ORF">C7440_0066</name>
</gene>
<evidence type="ECO:0000256" key="1">
    <source>
        <dbReference type="ARBA" id="ARBA00023002"/>
    </source>
</evidence>
<dbReference type="Pfam" id="PF01494">
    <property type="entry name" value="FAD_binding_3"/>
    <property type="match status" value="1"/>
</dbReference>
<dbReference type="SUPFAM" id="SSF51905">
    <property type="entry name" value="FAD/NAD(P)-binding domain"/>
    <property type="match status" value="1"/>
</dbReference>
<reference evidence="4 5" key="1">
    <citation type="submission" date="2018-04" db="EMBL/GenBank/DDBJ databases">
        <title>Genomic Encyclopedia of Type Strains, Phase IV (KMG-IV): sequencing the most valuable type-strain genomes for metagenomic binning, comparative biology and taxonomic classification.</title>
        <authorList>
            <person name="Goeker M."/>
        </authorList>
    </citation>
    <scope>NUCLEOTIDE SEQUENCE [LARGE SCALE GENOMIC DNA]</scope>
    <source>
        <strain evidence="4 5">DSM 10065</strain>
    </source>
</reference>
<name>A0A2U1CP68_9BURK</name>
<keyword evidence="1" id="KW-0560">Oxidoreductase</keyword>
<dbReference type="AlphaFoldDB" id="A0A2U1CP68"/>
<dbReference type="PRINTS" id="PR00420">
    <property type="entry name" value="RNGMNOXGNASE"/>
</dbReference>
<dbReference type="GO" id="GO:0004497">
    <property type="term" value="F:monooxygenase activity"/>
    <property type="evidence" value="ECO:0007669"/>
    <property type="project" value="UniProtKB-KW"/>
</dbReference>
<dbReference type="EMBL" id="QEKO01000001">
    <property type="protein sequence ID" value="PVY67683.1"/>
    <property type="molecule type" value="Genomic_DNA"/>
</dbReference>
<organism evidence="4 5">
    <name type="scientific">Pusillimonas noertemannii</name>
    <dbReference type="NCBI Taxonomy" id="305977"/>
    <lineage>
        <taxon>Bacteria</taxon>
        <taxon>Pseudomonadati</taxon>
        <taxon>Pseudomonadota</taxon>
        <taxon>Betaproteobacteria</taxon>
        <taxon>Burkholderiales</taxon>
        <taxon>Alcaligenaceae</taxon>
        <taxon>Pusillimonas</taxon>
    </lineage>
</organism>
<evidence type="ECO:0000313" key="5">
    <source>
        <dbReference type="Proteomes" id="UP000246145"/>
    </source>
</evidence>
<feature type="domain" description="FAD-binding" evidence="3">
    <location>
        <begin position="7"/>
        <end position="317"/>
    </location>
</feature>
<dbReference type="Proteomes" id="UP000246145">
    <property type="component" value="Unassembled WGS sequence"/>
</dbReference>
<keyword evidence="5" id="KW-1185">Reference proteome</keyword>
<dbReference type="InterPro" id="IPR036188">
    <property type="entry name" value="FAD/NAD-bd_sf"/>
</dbReference>
<dbReference type="OrthoDB" id="9147239at2"/>
<dbReference type="GO" id="GO:0071949">
    <property type="term" value="F:FAD binding"/>
    <property type="evidence" value="ECO:0007669"/>
    <property type="project" value="InterPro"/>
</dbReference>